<dbReference type="SUPFAM" id="SSF51735">
    <property type="entry name" value="NAD(P)-binding Rossmann-fold domains"/>
    <property type="match status" value="1"/>
</dbReference>
<dbReference type="InterPro" id="IPR050223">
    <property type="entry name" value="D-isomer_2-hydroxyacid_DH"/>
</dbReference>
<dbReference type="PANTHER" id="PTHR10996:SF178">
    <property type="entry name" value="2-HYDROXYACID DEHYDROGENASE YGL185C-RELATED"/>
    <property type="match status" value="1"/>
</dbReference>
<gene>
    <name evidence="4" type="ORF">CHYS00102_LOCUS28743</name>
</gene>
<dbReference type="Gene3D" id="3.40.50.720">
    <property type="entry name" value="NAD(P)-binding Rossmann-like Domain"/>
    <property type="match status" value="2"/>
</dbReference>
<dbReference type="GO" id="GO:0005829">
    <property type="term" value="C:cytosol"/>
    <property type="evidence" value="ECO:0007669"/>
    <property type="project" value="TreeGrafter"/>
</dbReference>
<evidence type="ECO:0000259" key="3">
    <source>
        <dbReference type="Pfam" id="PF02826"/>
    </source>
</evidence>
<dbReference type="AlphaFoldDB" id="A0A7S1BZ65"/>
<dbReference type="PANTHER" id="PTHR10996">
    <property type="entry name" value="2-HYDROXYACID DEHYDROGENASE-RELATED"/>
    <property type="match status" value="1"/>
</dbReference>
<keyword evidence="1" id="KW-0560">Oxidoreductase</keyword>
<keyword evidence="2" id="KW-0520">NAD</keyword>
<sequence>MQFFLLTSMLRHLNDLPRRFSEKCLGGLPVPRSIYGKRVTVVGFGAVGSVLCKYLVTMGAHVTAVRRNKWDDINDDNLDSQTLNSIERAQSLEEALPGADAVILACALTPETYQIVNESAISLLPRHAVIINVGRGPLVSYSAISDALNTGYLSGYASDVGIGDTPEPFDPNDNLAKHPNVIFTPHVGGITDYSHNKMAEIILDSIESVIGGKQPSIWVNRPGV</sequence>
<reference evidence="4" key="1">
    <citation type="submission" date="2021-01" db="EMBL/GenBank/DDBJ databases">
        <authorList>
            <person name="Corre E."/>
            <person name="Pelletier E."/>
            <person name="Niang G."/>
            <person name="Scheremetjew M."/>
            <person name="Finn R."/>
            <person name="Kale V."/>
            <person name="Holt S."/>
            <person name="Cochrane G."/>
            <person name="Meng A."/>
            <person name="Brown T."/>
            <person name="Cohen L."/>
        </authorList>
    </citation>
    <scope>NUCLEOTIDE SEQUENCE</scope>
    <source>
        <strain evidence="4">308</strain>
    </source>
</reference>
<dbReference type="GO" id="GO:0016618">
    <property type="term" value="F:hydroxypyruvate reductase [NAD(P)H] activity"/>
    <property type="evidence" value="ECO:0007669"/>
    <property type="project" value="TreeGrafter"/>
</dbReference>
<dbReference type="GO" id="GO:0030267">
    <property type="term" value="F:glyoxylate reductase (NADPH) activity"/>
    <property type="evidence" value="ECO:0007669"/>
    <property type="project" value="TreeGrafter"/>
</dbReference>
<dbReference type="InterPro" id="IPR036291">
    <property type="entry name" value="NAD(P)-bd_dom_sf"/>
</dbReference>
<protein>
    <recommendedName>
        <fullName evidence="3">D-isomer specific 2-hydroxyacid dehydrogenase NAD-binding domain-containing protein</fullName>
    </recommendedName>
</protein>
<dbReference type="InterPro" id="IPR006140">
    <property type="entry name" value="D-isomer_DH_NAD-bd"/>
</dbReference>
<dbReference type="EMBL" id="HBFR01039310">
    <property type="protein sequence ID" value="CAD8901524.1"/>
    <property type="molecule type" value="Transcribed_RNA"/>
</dbReference>
<proteinExistence type="predicted"/>
<accession>A0A7S1BZ65</accession>
<evidence type="ECO:0000256" key="1">
    <source>
        <dbReference type="ARBA" id="ARBA00023002"/>
    </source>
</evidence>
<organism evidence="4">
    <name type="scientific">Corethron hystrix</name>
    <dbReference type="NCBI Taxonomy" id="216773"/>
    <lineage>
        <taxon>Eukaryota</taxon>
        <taxon>Sar</taxon>
        <taxon>Stramenopiles</taxon>
        <taxon>Ochrophyta</taxon>
        <taxon>Bacillariophyta</taxon>
        <taxon>Coscinodiscophyceae</taxon>
        <taxon>Corethrophycidae</taxon>
        <taxon>Corethrales</taxon>
        <taxon>Corethraceae</taxon>
        <taxon>Corethron</taxon>
    </lineage>
</organism>
<dbReference type="GO" id="GO:0051287">
    <property type="term" value="F:NAD binding"/>
    <property type="evidence" value="ECO:0007669"/>
    <property type="project" value="InterPro"/>
</dbReference>
<name>A0A7S1BZ65_9STRA</name>
<feature type="domain" description="D-isomer specific 2-hydroxyacid dehydrogenase NAD-binding" evidence="3">
    <location>
        <begin position="5"/>
        <end position="188"/>
    </location>
</feature>
<evidence type="ECO:0000313" key="4">
    <source>
        <dbReference type="EMBL" id="CAD8901524.1"/>
    </source>
</evidence>
<dbReference type="Pfam" id="PF02826">
    <property type="entry name" value="2-Hacid_dh_C"/>
    <property type="match status" value="1"/>
</dbReference>
<evidence type="ECO:0000256" key="2">
    <source>
        <dbReference type="ARBA" id="ARBA00023027"/>
    </source>
</evidence>